<dbReference type="AlphaFoldDB" id="A0A059DDX1"/>
<protein>
    <submittedName>
        <fullName evidence="16">Uncharacterized protein</fullName>
    </submittedName>
</protein>
<dbReference type="GO" id="GO:0005886">
    <property type="term" value="C:plasma membrane"/>
    <property type="evidence" value="ECO:0007669"/>
    <property type="project" value="UniProtKB-SubCell"/>
</dbReference>
<evidence type="ECO:0000256" key="1">
    <source>
        <dbReference type="ARBA" id="ARBA00004251"/>
    </source>
</evidence>
<dbReference type="InterPro" id="IPR051502">
    <property type="entry name" value="RLP_Defense_Trigger"/>
</dbReference>
<organism evidence="16">
    <name type="scientific">Eucalyptus grandis</name>
    <name type="common">Flooded gum</name>
    <dbReference type="NCBI Taxonomy" id="71139"/>
    <lineage>
        <taxon>Eukaryota</taxon>
        <taxon>Viridiplantae</taxon>
        <taxon>Streptophyta</taxon>
        <taxon>Embryophyta</taxon>
        <taxon>Tracheophyta</taxon>
        <taxon>Spermatophyta</taxon>
        <taxon>Magnoliopsida</taxon>
        <taxon>eudicotyledons</taxon>
        <taxon>Gunneridae</taxon>
        <taxon>Pentapetalae</taxon>
        <taxon>rosids</taxon>
        <taxon>malvids</taxon>
        <taxon>Myrtales</taxon>
        <taxon>Myrtaceae</taxon>
        <taxon>Myrtoideae</taxon>
        <taxon>Eucalypteae</taxon>
        <taxon>Eucalyptus</taxon>
    </lineage>
</organism>
<feature type="domain" description="Disease resistance R13L4/SHOC-2-like LRR" evidence="15">
    <location>
        <begin position="266"/>
        <end position="426"/>
    </location>
</feature>
<evidence type="ECO:0000256" key="10">
    <source>
        <dbReference type="ARBA" id="ARBA00023170"/>
    </source>
</evidence>
<dbReference type="SUPFAM" id="SSF52058">
    <property type="entry name" value="L domain-like"/>
    <property type="match status" value="3"/>
</dbReference>
<dbReference type="PANTHER" id="PTHR48062:SF21">
    <property type="entry name" value="RECEPTOR-LIKE PROTEIN 12"/>
    <property type="match status" value="1"/>
</dbReference>
<dbReference type="Pfam" id="PF08263">
    <property type="entry name" value="LRRNT_2"/>
    <property type="match status" value="1"/>
</dbReference>
<evidence type="ECO:0000256" key="4">
    <source>
        <dbReference type="ARBA" id="ARBA00022614"/>
    </source>
</evidence>
<dbReference type="OMA" id="ITRAWIF"/>
<feature type="domain" description="Leucine-rich repeat-containing N-terminal plant-type" evidence="14">
    <location>
        <begin position="31"/>
        <end position="87"/>
    </location>
</feature>
<dbReference type="eggNOG" id="KOG0619">
    <property type="taxonomic scope" value="Eukaryota"/>
</dbReference>
<keyword evidence="11" id="KW-0325">Glycoprotein</keyword>
<accession>A0A059DDX1</accession>
<evidence type="ECO:0000256" key="7">
    <source>
        <dbReference type="ARBA" id="ARBA00022737"/>
    </source>
</evidence>
<dbReference type="PROSITE" id="PS51450">
    <property type="entry name" value="LRR"/>
    <property type="match status" value="2"/>
</dbReference>
<keyword evidence="6 13" id="KW-0732">Signal</keyword>
<evidence type="ECO:0000256" key="6">
    <source>
        <dbReference type="ARBA" id="ARBA00022729"/>
    </source>
</evidence>
<evidence type="ECO:0000256" key="12">
    <source>
        <dbReference type="SAM" id="Phobius"/>
    </source>
</evidence>
<dbReference type="InterPro" id="IPR001611">
    <property type="entry name" value="Leu-rich_rpt"/>
</dbReference>
<keyword evidence="10" id="KW-0675">Receptor</keyword>
<dbReference type="FunFam" id="3.80.10.10:FF:000213">
    <property type="entry name" value="Tyrosine-sulfated glycopeptide receptor 1"/>
    <property type="match status" value="1"/>
</dbReference>
<evidence type="ECO:0000256" key="13">
    <source>
        <dbReference type="SAM" id="SignalP"/>
    </source>
</evidence>
<dbReference type="FunFam" id="3.80.10.10:FF:000095">
    <property type="entry name" value="LRR receptor-like serine/threonine-protein kinase GSO1"/>
    <property type="match status" value="1"/>
</dbReference>
<feature type="signal peptide" evidence="13">
    <location>
        <begin position="1"/>
        <end position="22"/>
    </location>
</feature>
<dbReference type="InterPro" id="IPR013210">
    <property type="entry name" value="LRR_N_plant-typ"/>
</dbReference>
<evidence type="ECO:0000256" key="9">
    <source>
        <dbReference type="ARBA" id="ARBA00023136"/>
    </source>
</evidence>
<evidence type="ECO:0000256" key="5">
    <source>
        <dbReference type="ARBA" id="ARBA00022692"/>
    </source>
</evidence>
<evidence type="ECO:0000256" key="8">
    <source>
        <dbReference type="ARBA" id="ARBA00022989"/>
    </source>
</evidence>
<name>A0A059DDX1_EUCGR</name>
<keyword evidence="5 12" id="KW-0812">Transmembrane</keyword>
<dbReference type="FunCoup" id="A0A059DDX1">
    <property type="interactions" value="602"/>
</dbReference>
<keyword evidence="8 12" id="KW-1133">Transmembrane helix</keyword>
<keyword evidence="7" id="KW-0677">Repeat</keyword>
<dbReference type="InterPro" id="IPR032675">
    <property type="entry name" value="LRR_dom_sf"/>
</dbReference>
<dbReference type="Gene3D" id="3.80.10.10">
    <property type="entry name" value="Ribonuclease Inhibitor"/>
    <property type="match status" value="6"/>
</dbReference>
<evidence type="ECO:0000256" key="3">
    <source>
        <dbReference type="ARBA" id="ARBA00022475"/>
    </source>
</evidence>
<evidence type="ECO:0000313" key="16">
    <source>
        <dbReference type="EMBL" id="KCW88679.1"/>
    </source>
</evidence>
<dbReference type="InParanoid" id="A0A059DDX1"/>
<dbReference type="PRINTS" id="PR00019">
    <property type="entry name" value="LEURICHRPT"/>
</dbReference>
<evidence type="ECO:0000259" key="14">
    <source>
        <dbReference type="Pfam" id="PF08263"/>
    </source>
</evidence>
<comment type="similarity">
    <text evidence="2">Belongs to the RLP family.</text>
</comment>
<dbReference type="SMART" id="SM00369">
    <property type="entry name" value="LRR_TYP"/>
    <property type="match status" value="8"/>
</dbReference>
<dbReference type="Gramene" id="KCW88679">
    <property type="protein sequence ID" value="KCW88679"/>
    <property type="gene ID" value="EUGRSUZ_A01037"/>
</dbReference>
<dbReference type="InterPro" id="IPR055414">
    <property type="entry name" value="LRR_R13L4/SHOC2-like"/>
</dbReference>
<dbReference type="Pfam" id="PF23598">
    <property type="entry name" value="LRR_14"/>
    <property type="match status" value="1"/>
</dbReference>
<comment type="subcellular location">
    <subcellularLocation>
        <location evidence="1">Cell membrane</location>
        <topology evidence="1">Single-pass type I membrane protein</topology>
    </subcellularLocation>
</comment>
<dbReference type="PANTHER" id="PTHR48062">
    <property type="entry name" value="RECEPTOR-LIKE PROTEIN 14"/>
    <property type="match status" value="1"/>
</dbReference>
<evidence type="ECO:0000259" key="15">
    <source>
        <dbReference type="Pfam" id="PF23598"/>
    </source>
</evidence>
<keyword evidence="4" id="KW-0433">Leucine-rich repeat</keyword>
<dbReference type="SMART" id="SM00365">
    <property type="entry name" value="LRR_SD22"/>
    <property type="match status" value="6"/>
</dbReference>
<reference evidence="16" key="1">
    <citation type="submission" date="2013-07" db="EMBL/GenBank/DDBJ databases">
        <title>The genome of Eucalyptus grandis.</title>
        <authorList>
            <person name="Schmutz J."/>
            <person name="Hayes R."/>
            <person name="Myburg A."/>
            <person name="Tuskan G."/>
            <person name="Grattapaglia D."/>
            <person name="Rokhsar D.S."/>
        </authorList>
    </citation>
    <scope>NUCLEOTIDE SEQUENCE</scope>
    <source>
        <tissue evidence="16">Leaf extractions</tissue>
    </source>
</reference>
<dbReference type="EMBL" id="KK198753">
    <property type="protein sequence ID" value="KCW88679.1"/>
    <property type="molecule type" value="Genomic_DNA"/>
</dbReference>
<evidence type="ECO:0000256" key="2">
    <source>
        <dbReference type="ARBA" id="ARBA00009592"/>
    </source>
</evidence>
<evidence type="ECO:0000256" key="11">
    <source>
        <dbReference type="ARBA" id="ARBA00023180"/>
    </source>
</evidence>
<feature type="chain" id="PRO_5001570190" evidence="13">
    <location>
        <begin position="23"/>
        <end position="941"/>
    </location>
</feature>
<feature type="transmembrane region" description="Helical" evidence="12">
    <location>
        <begin position="898"/>
        <end position="920"/>
    </location>
</feature>
<dbReference type="Pfam" id="PF00560">
    <property type="entry name" value="LRR_1"/>
    <property type="match status" value="8"/>
</dbReference>
<dbReference type="InterPro" id="IPR003591">
    <property type="entry name" value="Leu-rich_rpt_typical-subtyp"/>
</dbReference>
<keyword evidence="3" id="KW-1003">Cell membrane</keyword>
<proteinExistence type="inferred from homology"/>
<sequence length="941" mass="104329">MENGSFHFKFLILLLTCVASHSLVSTQPHCHEDERSALLEFKATFFTIKPPCCSSAASDVQPKIESWNASTGETQSDCCSWAGVECDEVSGHVIGLNLNCSCLSGEIYSNTSIFRLLHLRSLNLALNDFNCEIPLAIGNLSSLTNLNFSGSNFMGQIPHSLGNLTRLVHLDLSNNRSMGTTLKDLTITGYAAAFNAACCGRLPPRLYHTYCAPRKDPALDPYHRYRHLTASHGGPYRGKIPSSGRLNHPKHLDRRFNFITGEVPSFLGNLAQLKSLSLAGNMLNGQIPSSLGNLVQLTSLDLSLNKLTGEIPSSIGNLVQLTHLDLGYNQLVGEIPLSFQNLMELMLLTLRSNQLSGKIPSSLGRLTQLIDVDLSFNQFHGGIPSTIFQLQGLRTLNLNSNNLSSTIKLDRFSKAKNLQVLGLSSNKLSLIVETNITHKYNALGLGSCNLNGFPEFLQDQDELFFLDLSYNSISGPVPEWFLNVSTTELRHLNLSGNLLTSFAQDPVIFKWEKLVVIDLRFNELQGSIPIPPPEMWYYFISNNRLSGEISPLICNLSSIQMIDLSYNNLNGSLPQCFSNLSSTLEVLSLQSNNFIGKIPNLNGNLCELVMIDLSYNKLLGPLPRSLCHCDHLKFLNFGNNRIRDVFPLWLGSLLSLKVLILRYNRFHGLIGEPAERVEFPALQIIDLSQNIFSGSLPSGYFKHWTAMKAFETNLSSYIGDAITRAWIFSPDATFDYSMRVIAKGNQMNYSKIQGYLTLIDLSSNNFSGEIPKAIGSLKQLKFLNLSNNILVGSLPPFLANLMNLEALDLSQNQLSGEIPQELTQLTSLAVFNVSYNHLTGPILSLRQFATFDNTSYEGNFGLCGTPLSRKCRDPKGLPPSTLTSEKDHDSGSAMELDWKIVCMGYASGFVIGVVLGNCLITRRRAQSLVKNFGRRKQRRRR</sequence>
<keyword evidence="9 12" id="KW-0472">Membrane</keyword>
<gene>
    <name evidence="16" type="ORF">EUGRSUZ_A01037</name>
</gene>